<keyword evidence="2" id="KW-1185">Reference proteome</keyword>
<proteinExistence type="predicted"/>
<name>A0A7D9HC42_PARCT</name>
<evidence type="ECO:0000313" key="2">
    <source>
        <dbReference type="Proteomes" id="UP001152795"/>
    </source>
</evidence>
<sequence>MINDLTVKSPLIADHWKFVDDVTLSERLNQFPFYTVSSWAKDNNMNLNPKECKDMVVSPLKHTPDLALLLLKEVPLDKIVCHKVLRMTIMGNLKWNKNQ</sequence>
<gene>
    <name evidence="1" type="ORF">PACLA_8A019199</name>
</gene>
<comment type="caution">
    <text evidence="1">The sequence shown here is derived from an EMBL/GenBank/DDBJ whole genome shotgun (WGS) entry which is preliminary data.</text>
</comment>
<protein>
    <submittedName>
        <fullName evidence="1">Uncharacterized protein</fullName>
    </submittedName>
</protein>
<reference evidence="1" key="1">
    <citation type="submission" date="2020-04" db="EMBL/GenBank/DDBJ databases">
        <authorList>
            <person name="Alioto T."/>
            <person name="Alioto T."/>
            <person name="Gomez Garrido J."/>
        </authorList>
    </citation>
    <scope>NUCLEOTIDE SEQUENCE</scope>
    <source>
        <strain evidence="1">A484AB</strain>
    </source>
</reference>
<organism evidence="1 2">
    <name type="scientific">Paramuricea clavata</name>
    <name type="common">Red gorgonian</name>
    <name type="synonym">Violescent sea-whip</name>
    <dbReference type="NCBI Taxonomy" id="317549"/>
    <lineage>
        <taxon>Eukaryota</taxon>
        <taxon>Metazoa</taxon>
        <taxon>Cnidaria</taxon>
        <taxon>Anthozoa</taxon>
        <taxon>Octocorallia</taxon>
        <taxon>Malacalcyonacea</taxon>
        <taxon>Plexauridae</taxon>
        <taxon>Paramuricea</taxon>
    </lineage>
</organism>
<accession>A0A7D9HC42</accession>
<dbReference type="EMBL" id="CACRXK020000340">
    <property type="protein sequence ID" value="CAB3980962.1"/>
    <property type="molecule type" value="Genomic_DNA"/>
</dbReference>
<dbReference type="Proteomes" id="UP001152795">
    <property type="component" value="Unassembled WGS sequence"/>
</dbReference>
<evidence type="ECO:0000313" key="1">
    <source>
        <dbReference type="EMBL" id="CAB3980962.1"/>
    </source>
</evidence>
<dbReference type="AlphaFoldDB" id="A0A7D9HC42"/>